<feature type="compositionally biased region" description="Acidic residues" evidence="1">
    <location>
        <begin position="338"/>
        <end position="349"/>
    </location>
</feature>
<feature type="region of interest" description="Disordered" evidence="1">
    <location>
        <begin position="1"/>
        <end position="45"/>
    </location>
</feature>
<dbReference type="InterPro" id="IPR025476">
    <property type="entry name" value="Helitron_helicase-like"/>
</dbReference>
<dbReference type="HOGENOM" id="CLU_001324_5_7_1"/>
<dbReference type="Proteomes" id="UP000054279">
    <property type="component" value="Unassembled WGS sequence"/>
</dbReference>
<dbReference type="OrthoDB" id="3366231at2759"/>
<evidence type="ECO:0000259" key="2">
    <source>
        <dbReference type="Pfam" id="PF14214"/>
    </source>
</evidence>
<sequence length="523" mass="59988">MLPPLPDPLPHFDPPFAPLPPPQQHLLIDDRNHPDGFLAHTPNQPHAPHLDIRIKTHYLGRMNTRCEHCNALHWLEERVLYMGSQLNPKFGLCCDHGRVNLPSPPSPPLELLDLFKDNSSVGKEFRENIRRYNSAFAFISLGCKLNAGMERSGGPYSFRVDGELYHMVGSLLPEPGDPPSYAQLYFYDPLEALEYRMANIHNRNLNRHTMQALQVILTNCNPYIQLYKSAREILEEQPNHSNLTLRLHFDATKDQRCYNAPTSTEVAALLLGPADQPYDKRDIILYLRGGGVCRIDEGSPYYTPLHYVLLFPKGDFGWHWSMRLQPGRSGRHQRRREEEEEENEIENDSENEREGDQASGRLLQQYVVDAWAQIEQSYLSWLQFNQNKLRAEVYNGLADALQSGDASLDNIGRRLVLPSSHIGSPQNMQQLYQDSMAICRKYIKPKWFVTATTNPAWKEITDELLPGQTPSDRPDLISRVFTMKMKHLRSRIINGKVLGKVVAFVGHIEFQKCGLPHEHSVKY</sequence>
<keyword evidence="4" id="KW-1185">Reference proteome</keyword>
<feature type="compositionally biased region" description="Pro residues" evidence="1">
    <location>
        <begin position="1"/>
        <end position="23"/>
    </location>
</feature>
<accession>A0A0C9UDW0</accession>
<evidence type="ECO:0000313" key="4">
    <source>
        <dbReference type="Proteomes" id="UP000054279"/>
    </source>
</evidence>
<dbReference type="EMBL" id="KN837220">
    <property type="protein sequence ID" value="KIJ32889.1"/>
    <property type="molecule type" value="Genomic_DNA"/>
</dbReference>
<name>A0A0C9UDW0_SPHS4</name>
<dbReference type="PANTHER" id="PTHR45786">
    <property type="entry name" value="DNA BINDING PROTEIN-LIKE"/>
    <property type="match status" value="1"/>
</dbReference>
<dbReference type="Pfam" id="PF14214">
    <property type="entry name" value="Helitron_like_N"/>
    <property type="match status" value="1"/>
</dbReference>
<evidence type="ECO:0000313" key="3">
    <source>
        <dbReference type="EMBL" id="KIJ32889.1"/>
    </source>
</evidence>
<dbReference type="PANTHER" id="PTHR45786:SF74">
    <property type="entry name" value="ATP-DEPENDENT DNA HELICASE"/>
    <property type="match status" value="1"/>
</dbReference>
<evidence type="ECO:0000256" key="1">
    <source>
        <dbReference type="SAM" id="MobiDB-lite"/>
    </source>
</evidence>
<dbReference type="AlphaFoldDB" id="A0A0C9UDW0"/>
<reference evidence="3 4" key="1">
    <citation type="submission" date="2014-06" db="EMBL/GenBank/DDBJ databases">
        <title>Evolutionary Origins and Diversification of the Mycorrhizal Mutualists.</title>
        <authorList>
            <consortium name="DOE Joint Genome Institute"/>
            <consortium name="Mycorrhizal Genomics Consortium"/>
            <person name="Kohler A."/>
            <person name="Kuo A."/>
            <person name="Nagy L.G."/>
            <person name="Floudas D."/>
            <person name="Copeland A."/>
            <person name="Barry K.W."/>
            <person name="Cichocki N."/>
            <person name="Veneault-Fourrey C."/>
            <person name="LaButti K."/>
            <person name="Lindquist E.A."/>
            <person name="Lipzen A."/>
            <person name="Lundell T."/>
            <person name="Morin E."/>
            <person name="Murat C."/>
            <person name="Riley R."/>
            <person name="Ohm R."/>
            <person name="Sun H."/>
            <person name="Tunlid A."/>
            <person name="Henrissat B."/>
            <person name="Grigoriev I.V."/>
            <person name="Hibbett D.S."/>
            <person name="Martin F."/>
        </authorList>
    </citation>
    <scope>NUCLEOTIDE SEQUENCE [LARGE SCALE GENOMIC DNA]</scope>
    <source>
        <strain evidence="3 4">SS14</strain>
    </source>
</reference>
<proteinExistence type="predicted"/>
<organism evidence="3 4">
    <name type="scientific">Sphaerobolus stellatus (strain SS14)</name>
    <dbReference type="NCBI Taxonomy" id="990650"/>
    <lineage>
        <taxon>Eukaryota</taxon>
        <taxon>Fungi</taxon>
        <taxon>Dikarya</taxon>
        <taxon>Basidiomycota</taxon>
        <taxon>Agaricomycotina</taxon>
        <taxon>Agaricomycetes</taxon>
        <taxon>Phallomycetidae</taxon>
        <taxon>Geastrales</taxon>
        <taxon>Sphaerobolaceae</taxon>
        <taxon>Sphaerobolus</taxon>
    </lineage>
</organism>
<feature type="region of interest" description="Disordered" evidence="1">
    <location>
        <begin position="327"/>
        <end position="358"/>
    </location>
</feature>
<gene>
    <name evidence="3" type="ORF">M422DRAFT_183878</name>
</gene>
<feature type="domain" description="Helitron helicase-like" evidence="2">
    <location>
        <begin position="359"/>
        <end position="520"/>
    </location>
</feature>
<protein>
    <recommendedName>
        <fullName evidence="2">Helitron helicase-like domain-containing protein</fullName>
    </recommendedName>
</protein>